<dbReference type="EMBL" id="NIRI02000042">
    <property type="protein sequence ID" value="KAG5448297.1"/>
    <property type="molecule type" value="Genomic_DNA"/>
</dbReference>
<dbReference type="Pfam" id="PF20416">
    <property type="entry name" value="UTP20"/>
    <property type="match status" value="1"/>
</dbReference>
<gene>
    <name evidence="4" type="ORF">CSKR_112914</name>
</gene>
<feature type="region of interest" description="Disordered" evidence="1">
    <location>
        <begin position="3185"/>
        <end position="3210"/>
    </location>
</feature>
<dbReference type="PANTHER" id="PTHR17695:SF11">
    <property type="entry name" value="SMALL SUBUNIT PROCESSOME COMPONENT 20 HOMOLOG"/>
    <property type="match status" value="1"/>
</dbReference>
<dbReference type="InterPro" id="IPR046523">
    <property type="entry name" value="UTP20_dom"/>
</dbReference>
<feature type="domain" description="U3 small nucleolar RNA-associated protein 20" evidence="3">
    <location>
        <begin position="1828"/>
        <end position="1974"/>
    </location>
</feature>
<proteinExistence type="predicted"/>
<dbReference type="PROSITE" id="PS51257">
    <property type="entry name" value="PROKAR_LIPOPROTEIN"/>
    <property type="match status" value="1"/>
</dbReference>
<dbReference type="Proteomes" id="UP000286415">
    <property type="component" value="Unassembled WGS sequence"/>
</dbReference>
<feature type="compositionally biased region" description="Basic and acidic residues" evidence="1">
    <location>
        <begin position="3194"/>
        <end position="3204"/>
    </location>
</feature>
<accession>A0A8T1MG03</accession>
<evidence type="ECO:0000256" key="1">
    <source>
        <dbReference type="SAM" id="MobiDB-lite"/>
    </source>
</evidence>
<feature type="domain" description="U3 small nucleolar RNA-associated protein 20 N-terminal" evidence="2">
    <location>
        <begin position="868"/>
        <end position="1576"/>
    </location>
</feature>
<dbReference type="GO" id="GO:0030686">
    <property type="term" value="C:90S preribosome"/>
    <property type="evidence" value="ECO:0007669"/>
    <property type="project" value="TreeGrafter"/>
</dbReference>
<evidence type="ECO:0000313" key="5">
    <source>
        <dbReference type="Proteomes" id="UP000286415"/>
    </source>
</evidence>
<evidence type="ECO:0000259" key="3">
    <source>
        <dbReference type="Pfam" id="PF20416"/>
    </source>
</evidence>
<dbReference type="InterPro" id="IPR016024">
    <property type="entry name" value="ARM-type_fold"/>
</dbReference>
<dbReference type="PANTHER" id="PTHR17695">
    <property type="entry name" value="SMALL SUBUNIT PROCESSOME COMPONENT 20 HOMOLOG"/>
    <property type="match status" value="1"/>
</dbReference>
<dbReference type="InterPro" id="IPR052575">
    <property type="entry name" value="SSU_processome_comp_20"/>
</dbReference>
<reference evidence="4 5" key="2">
    <citation type="journal article" date="2021" name="Genomics">
        <title>High-quality reference genome for Clonorchis sinensis.</title>
        <authorList>
            <person name="Young N.D."/>
            <person name="Stroehlein A.J."/>
            <person name="Kinkar L."/>
            <person name="Wang T."/>
            <person name="Sohn W.M."/>
            <person name="Chang B.C.H."/>
            <person name="Kaur P."/>
            <person name="Weisz D."/>
            <person name="Dudchenko O."/>
            <person name="Aiden E.L."/>
            <person name="Korhonen P.K."/>
            <person name="Gasser R.B."/>
        </authorList>
    </citation>
    <scope>NUCLEOTIDE SEQUENCE [LARGE SCALE GENOMIC DNA]</scope>
    <source>
        <strain evidence="4">Cs-k2</strain>
    </source>
</reference>
<comment type="caution">
    <text evidence="4">The sequence shown here is derived from an EMBL/GenBank/DDBJ whole genome shotgun (WGS) entry which is preliminary data.</text>
</comment>
<evidence type="ECO:0000259" key="2">
    <source>
        <dbReference type="Pfam" id="PF07539"/>
    </source>
</evidence>
<keyword evidence="5" id="KW-1185">Reference proteome</keyword>
<name>A0A8T1MG03_CLOSI</name>
<dbReference type="OrthoDB" id="360653at2759"/>
<dbReference type="InterPro" id="IPR011430">
    <property type="entry name" value="UTP20_N"/>
</dbReference>
<reference evidence="4 5" key="1">
    <citation type="journal article" date="2018" name="Biotechnol. Adv.">
        <title>Improved genomic resources and new bioinformatic workflow for the carcinogenic parasite Clonorchis sinensis: Biotechnological implications.</title>
        <authorList>
            <person name="Wang D."/>
            <person name="Korhonen P.K."/>
            <person name="Gasser R.B."/>
            <person name="Young N.D."/>
        </authorList>
    </citation>
    <scope>NUCLEOTIDE SEQUENCE [LARGE SCALE GENOMIC DNA]</scope>
    <source>
        <strain evidence="4">Cs-k2</strain>
    </source>
</reference>
<evidence type="ECO:0000313" key="4">
    <source>
        <dbReference type="EMBL" id="KAG5448297.1"/>
    </source>
</evidence>
<protein>
    <submittedName>
        <fullName evidence="4">U3 snoRNP protein</fullName>
    </submittedName>
</protein>
<dbReference type="Pfam" id="PF07539">
    <property type="entry name" value="UTP20_N"/>
    <property type="match status" value="1"/>
</dbReference>
<organism evidence="4 5">
    <name type="scientific">Clonorchis sinensis</name>
    <name type="common">Chinese liver fluke</name>
    <dbReference type="NCBI Taxonomy" id="79923"/>
    <lineage>
        <taxon>Eukaryota</taxon>
        <taxon>Metazoa</taxon>
        <taxon>Spiralia</taxon>
        <taxon>Lophotrochozoa</taxon>
        <taxon>Platyhelminthes</taxon>
        <taxon>Trematoda</taxon>
        <taxon>Digenea</taxon>
        <taxon>Opisthorchiida</taxon>
        <taxon>Opisthorchiata</taxon>
        <taxon>Opisthorchiidae</taxon>
        <taxon>Clonorchis</taxon>
    </lineage>
</organism>
<dbReference type="GO" id="GO:0032040">
    <property type="term" value="C:small-subunit processome"/>
    <property type="evidence" value="ECO:0007669"/>
    <property type="project" value="TreeGrafter"/>
</dbReference>
<sequence length="3210" mass="356665">MQIMIRCPRFLSNLSNFDLSYVSSLVAALSCDLRHDFFEDVDKFLSEIFRIIFQNYQNMDILEQCFKCLAHLIYFLHRQMLRDMRSTLQLFLPLLSNQTRYIPRFAAECLAFILRKVPDRHVMLMTVWQAVGGDVKLMSILLQEVLRGVDGKYHSIATEILPLLLDLICGISVDRNMPISSTRIKRSGKSGLNTILKSAISKQNSVAESSQPTQADPQFVASIPQLTSEVLSSLTENFLSPDQLSYTTKLLLERFELLKARLTETAFEDLVQILKRLLDSLRLDIFSQLEENFGHIFSMALQTYPSDRLLQCFVEFVSRPLSRLNPFQMIRSVLTTQLYSIEQRMNFILMLADWDLFDRDVFPNLGSFFCQLPQCDNVNGHRSLSSATLFGFLLKLCILRRPPPPEPFGVFSVDSAGCCSFTLREEQGKIDLRSSSAISADSTPVVVNLILSAISNAFNADRVPERDASEWFLAYCLTFLNPLPLEHVSAVLCQASHLLVTQITSNTPDGSISTNQLLLLTSLLVFVETRSQLFPSGGQYSQPTIPFGEVPVDVLLRLARAQCLTDPDVCCIALRISDIVCCTRALVSSEQRTMDPDPTAVSDLLPCLMSPSHQVRLHALRLLLVLSKAVTLDGTSTSPGDASLSTVSVLTRCLRAEKINLHPQNVREFLVPVLHMHAHRNGIRDLPSSAQIALHHLLGLLHVPLTSAWPGIQEAIASFAELPVSTSKRDTHTNSSVGVDEERSQWSYVARQLYWTVVEPVLKEANGIAIENSQAAQSLAEKPIDPRDPFSRFLQRFRWQPDKDYLPFETNQNVDFRSINWPVYHLSLWRCLRPISACQKSRLISPLALKIIHFGLEHGFTRSGEELLIVVLDLFSKFPNLKSICQEVEFRTALYELLTNKRPTIQSAAFKCLLAYKNPALNTYRDQLERIIEMKTFRDEIRTFKLDTAVQNTAHRAHVAPVFLRILYGRLQLSKNSFAPAIFTNLATCSFDEFSSFLNLLFAPLLSISISGSQTSTVGVPQDSNELIRLINDLQDRVKQSCLVERTLNWSKLQALSKVLNHVLDYMGHRLGAARIALNHSDDEPSDTSKNEHVDILLRLGLCLIAMVQAAKDAKSSSTASGVSRSGYLPLGPQMKRIRSTGVRLLEHLFSSDLLQSNGFWGEHGRLDAVQHVCLQPSIMATLLTSSSVSTNHLLLTLALPWSSSASLAAALMSHSVLETLLKLLCMPKLNSAVAERLIEIVSNLIFLPDVQLIGRKLLLPFHAHLIRYMSARLEHISNVKTLKFFEQKHGSLRLQREFRILTFLATPAETDDGTMIIVSPKEADHLLHGLLSLLTRTSIRRKNPRKRIPINSDNMGASLELQLATEEIVEAELVKCVTQLIRSADNLEKHLVRILNLFSRLDSRICRSLLCQAVGVGISRIPAPLHDLFERLCKVSREGGASEQLPTYLDTLRQSDKTLGHLCEDLLSRLNSWDQSRLDQPDSLCREHAFGVLMELAHLLETVKLPEQTLYLHLGGLNCALHTLCRADLQLRDAALEYCLSVSKAVESCRAETPSYHRALIIGCLWPGLLQALRDPLSAGPKRMHLLKLLSGIVHVFRKHPRFAPLSLLTDSNSPTADFFASLQSGTVTRQSQAMRRLALFLRNPLTISAKRQLATVRTGSQLKDSDFVIPERDLCNLFLPLVQFYLDPQIHSSVENISLVPEQKRLLEHCVDAVGALASHFSWNNYQKLLRCYLSRLKTTSNTSFVARVITVIIDAFRPPAWPQSTKKTVLEVEETQGNVPQPCPMDSSVDCNSVLTYMLEVVRLLQPFISKPHRAALVSKDADKSISKSFRISLIVSLVSLLRRLPSGYLESRLPSLILSVVNVLRPSPNISPQMRSEAIRSLTRVARMLGLGKPLDTLVSVVSQQLGRGYAAQQIRLFTLHKILSEVESAIISGEIVFRPGDLDAVGKILSSHYVDELVGSLAEEMDSRRSAGQSLSTIHPSRSHTDSESFSAANLGGKVEFDLPEANGIKAPDGLTRLCRLLSPDGLLHLFEAIQSAVSSAATGKALKDDDGLSDVSATGCGLRFRNRALARVEVALARLPTRNGMFTKKQSGTLQPECLLRLASELIGRNITQVLSVDHPEEQRNEAAAELPNKRMSKGWMRPRSKLLEPRWNYLDIEAEPTRERGHLSEQSELTQAHLLVSCGLHILVGLLRYGWLKRDQSTQMNELANCIPLILDCMRSKYVRVLGGALRCLNLLFIICANKPAPVVIPNFSGYLDIAGKKLFELLTTHPGILSTKTAATDVYAQQFASNLYRALAALVRHQAGYTLSRSQLLTLLNAVDIEITKDSATAPSLSLLQAILQRRLRDPNLQKEELDFLTLTGDPEMQQDVTASKIGLTVARSTDRDYSEASGAGGGTRLLDLIERLQHLAITSTSEKIRADARCCLVTFLLNYPHKAKFVQSFVAFCLRQLEYNKPTGRLSAVSLLTGLVSDLPIGRLVANSLDEAILVSVGAAIEREPVRSLRVGMLALIRVLFTRLSPEAADSHFNDYLLAFLSAPAASRCSARLLGLQLISAVLDCQHRLSQTRYRPVLLKLLGTDTIPSAAAQLCQFVLGSRKIRASSGLDPLFEGGLTCPADEIAAAQAAVEDAEWVAGLSSDPLAPKSDSEQKTDDEETLITMENEEDIEVSVESEDSDVEREQTHFEAAEEDARIMCDRLLTTSRSSARKLCKSAVENQYFLVACTLEHALKLVYRLLAPASTSSVESTDSSFQLSVSPAVTSIWQALLRLSPSTGLGTGNLPGEITHSRTARYSTLFSVGKAPKGSSVSELEQLSLLCAGHREARQWSSRCLALLLRVEVSANETLLANKDADSAEAVGCKTKCAFFREIRKKRKLRTSLLQRLMQDCLFQLEHDAKDPLPEDWSDSLIANLVQLAQLLHLEVGRKPVLKLFRAANRIALDELNNRPHCYIQRTLTLKLITTLLMRLPHPQPEELAILLKSKPSVETGPAQEQDSEGLRAPAYIAYIRAASRQLAREFRQRERLVFMAASSLMVGQDEEVGGSDAARARLGGIKLSKELSARARVRRKKTQARLRRALMSGTIRPETAKHLVASAAASRAHAGPDQLVNMIEATEQSLTESIGGGNRQLIQTVCNQASSVAKAKQQEHSIKKAARAALGVSWMPPNNAPTVSDVVCTTSDTAGRKRVKSSMEFDHGEKTKRQRSN</sequence>
<dbReference type="SUPFAM" id="SSF48371">
    <property type="entry name" value="ARM repeat"/>
    <property type="match status" value="1"/>
</dbReference>